<dbReference type="EMBL" id="GGMR01007831">
    <property type="protein sequence ID" value="MBY20450.1"/>
    <property type="molecule type" value="Transcribed_RNA"/>
</dbReference>
<keyword evidence="1" id="KW-0812">Transmembrane</keyword>
<keyword evidence="1" id="KW-0472">Membrane</keyword>
<dbReference type="AlphaFoldDB" id="A0A2S2NTC6"/>
<protein>
    <submittedName>
        <fullName evidence="2">Uncharacterized protein</fullName>
    </submittedName>
</protein>
<evidence type="ECO:0000256" key="1">
    <source>
        <dbReference type="SAM" id="Phobius"/>
    </source>
</evidence>
<feature type="transmembrane region" description="Helical" evidence="1">
    <location>
        <begin position="6"/>
        <end position="24"/>
    </location>
</feature>
<gene>
    <name evidence="2" type="ORF">g.132767</name>
</gene>
<reference evidence="2" key="1">
    <citation type="submission" date="2018-04" db="EMBL/GenBank/DDBJ databases">
        <title>Transcriptome of Schizaphis graminum biotype I.</title>
        <authorList>
            <person name="Scully E.D."/>
            <person name="Geib S.M."/>
            <person name="Palmer N.A."/>
            <person name="Koch K."/>
            <person name="Bradshaw J."/>
            <person name="Heng-Moss T."/>
            <person name="Sarath G."/>
        </authorList>
    </citation>
    <scope>NUCLEOTIDE SEQUENCE</scope>
</reference>
<organism evidence="2">
    <name type="scientific">Schizaphis graminum</name>
    <name type="common">Green bug aphid</name>
    <dbReference type="NCBI Taxonomy" id="13262"/>
    <lineage>
        <taxon>Eukaryota</taxon>
        <taxon>Metazoa</taxon>
        <taxon>Ecdysozoa</taxon>
        <taxon>Arthropoda</taxon>
        <taxon>Hexapoda</taxon>
        <taxon>Insecta</taxon>
        <taxon>Pterygota</taxon>
        <taxon>Neoptera</taxon>
        <taxon>Paraneoptera</taxon>
        <taxon>Hemiptera</taxon>
        <taxon>Sternorrhyncha</taxon>
        <taxon>Aphidomorpha</taxon>
        <taxon>Aphidoidea</taxon>
        <taxon>Aphididae</taxon>
        <taxon>Aphidini</taxon>
        <taxon>Schizaphis</taxon>
    </lineage>
</organism>
<sequence length="159" mass="18102">MFENKLITVLYFLTIIVFMCWFCLQIGSLGDPDSNQIQTDNGINNSDPQSYSVPFDIVLNDLEYKNIYNNTLHTPLHQTNNTAQVSRINVSTPQATIVSLSSSLNYAELNTFNFDSFSRSPLDDPPPSYDETIFTLNTSLVAIYDDDMVRSERDFSYNI</sequence>
<evidence type="ECO:0000313" key="2">
    <source>
        <dbReference type="EMBL" id="MBY20450.1"/>
    </source>
</evidence>
<keyword evidence="1" id="KW-1133">Transmembrane helix</keyword>
<name>A0A2S2NTC6_SCHGA</name>
<proteinExistence type="predicted"/>
<accession>A0A2S2NTC6</accession>